<dbReference type="CDD" id="cd11529">
    <property type="entry name" value="NTP-PPase_MazG_Cterm"/>
    <property type="match status" value="1"/>
</dbReference>
<evidence type="ECO:0000313" key="3">
    <source>
        <dbReference type="Proteomes" id="UP000283003"/>
    </source>
</evidence>
<keyword evidence="2" id="KW-0378">Hydrolase</keyword>
<dbReference type="FunFam" id="1.10.287.1080:FF:000001">
    <property type="entry name" value="Nucleoside triphosphate pyrophosphohydrolase"/>
    <property type="match status" value="1"/>
</dbReference>
<dbReference type="Proteomes" id="UP000283003">
    <property type="component" value="Unassembled WGS sequence"/>
</dbReference>
<protein>
    <submittedName>
        <fullName evidence="2">Nucleoside triphosphate pyrophosphohydrolase</fullName>
        <ecNumber evidence="2">3.6.1.9</ecNumber>
    </submittedName>
</protein>
<dbReference type="GO" id="GO:0046052">
    <property type="term" value="P:UTP catabolic process"/>
    <property type="evidence" value="ECO:0007669"/>
    <property type="project" value="TreeGrafter"/>
</dbReference>
<dbReference type="InterPro" id="IPR048015">
    <property type="entry name" value="NTP-PPase_MazG-like_N"/>
</dbReference>
<dbReference type="Gene3D" id="1.10.287.1080">
    <property type="entry name" value="MazG-like"/>
    <property type="match status" value="2"/>
</dbReference>
<dbReference type="GO" id="GO:0046061">
    <property type="term" value="P:dATP catabolic process"/>
    <property type="evidence" value="ECO:0007669"/>
    <property type="project" value="TreeGrafter"/>
</dbReference>
<dbReference type="GO" id="GO:0046076">
    <property type="term" value="P:dTTP catabolic process"/>
    <property type="evidence" value="ECO:0007669"/>
    <property type="project" value="TreeGrafter"/>
</dbReference>
<dbReference type="InterPro" id="IPR011551">
    <property type="entry name" value="NTP_PyrPHydrolase_MazG"/>
</dbReference>
<gene>
    <name evidence="2" type="ORF">EKN06_02860</name>
</gene>
<proteinExistence type="predicted"/>
<dbReference type="PANTHER" id="PTHR30522">
    <property type="entry name" value="NUCLEOSIDE TRIPHOSPHATE PYROPHOSPHOHYDROLASE"/>
    <property type="match status" value="1"/>
</dbReference>
<dbReference type="InterPro" id="IPR048011">
    <property type="entry name" value="NTP-PPase_MazG-like_C"/>
</dbReference>
<dbReference type="AlphaFoldDB" id="A0A437H0Q1"/>
<dbReference type="RefSeq" id="WP_127611348.1">
    <property type="nucleotide sequence ID" value="NZ_RXOL01000001.1"/>
</dbReference>
<dbReference type="GO" id="GO:0006950">
    <property type="term" value="P:response to stress"/>
    <property type="evidence" value="ECO:0007669"/>
    <property type="project" value="UniProtKB-ARBA"/>
</dbReference>
<dbReference type="Pfam" id="PF03819">
    <property type="entry name" value="MazG"/>
    <property type="match status" value="1"/>
</dbReference>
<dbReference type="InterPro" id="IPR004518">
    <property type="entry name" value="MazG-like_dom"/>
</dbReference>
<reference evidence="2 3" key="1">
    <citation type="submission" date="2018-12" db="EMBL/GenBank/DDBJ databases">
        <title>Croceicoccus ponticola sp. nov., a lipolytic bacterium isolated from seawater.</title>
        <authorList>
            <person name="Yoon J.-H."/>
        </authorList>
    </citation>
    <scope>NUCLEOTIDE SEQUENCE [LARGE SCALE GENOMIC DNA]</scope>
    <source>
        <strain evidence="2 3">GM-16</strain>
    </source>
</reference>
<dbReference type="GO" id="GO:0046081">
    <property type="term" value="P:dUTP catabolic process"/>
    <property type="evidence" value="ECO:0007669"/>
    <property type="project" value="TreeGrafter"/>
</dbReference>
<evidence type="ECO:0000313" key="2">
    <source>
        <dbReference type="EMBL" id="RVQ69159.1"/>
    </source>
</evidence>
<dbReference type="EC" id="3.6.1.9" evidence="2"/>
<evidence type="ECO:0000259" key="1">
    <source>
        <dbReference type="Pfam" id="PF03819"/>
    </source>
</evidence>
<keyword evidence="3" id="KW-1185">Reference proteome</keyword>
<dbReference type="OrthoDB" id="9808939at2"/>
<feature type="domain" description="NTP pyrophosphohydrolase MazG-like" evidence="1">
    <location>
        <begin position="32"/>
        <end position="105"/>
    </location>
</feature>
<dbReference type="PANTHER" id="PTHR30522:SF0">
    <property type="entry name" value="NUCLEOSIDE TRIPHOSPHATE PYROPHOSPHOHYDROLASE"/>
    <property type="match status" value="1"/>
</dbReference>
<sequence>MTESPLRPIDRLLAIMARLRDREDGCEWDLAQDFRSIAPYTIEEAYEVADAIARHDMTDLRDELGDLLLQVVFHSRMAEEAGHFDFQTVATGISEKMERRHPHIFGEVAPKDVTAVRANWEAIKAAERQGKAQVGALDGVAMGLPALLRAEKLQKRAARVGFDWPDAVGAGDKLREEIGEFEDAEDAAHRLEEAGDMLFAMVNWLRKHDITAEDALLAANRKFERRFRGMEVMAIAAGEDFASLDLSAQDGLWNRVKSEE</sequence>
<dbReference type="EMBL" id="RXOL01000001">
    <property type="protein sequence ID" value="RVQ69159.1"/>
    <property type="molecule type" value="Genomic_DNA"/>
</dbReference>
<dbReference type="GO" id="GO:0047429">
    <property type="term" value="F:nucleoside triphosphate diphosphatase activity"/>
    <property type="evidence" value="ECO:0007669"/>
    <property type="project" value="UniProtKB-EC"/>
</dbReference>
<comment type="caution">
    <text evidence="2">The sequence shown here is derived from an EMBL/GenBank/DDBJ whole genome shotgun (WGS) entry which is preliminary data.</text>
</comment>
<dbReference type="GO" id="GO:0046047">
    <property type="term" value="P:TTP catabolic process"/>
    <property type="evidence" value="ECO:0007669"/>
    <property type="project" value="TreeGrafter"/>
</dbReference>
<name>A0A437H0Q1_9SPHN</name>
<dbReference type="GO" id="GO:0006203">
    <property type="term" value="P:dGTP catabolic process"/>
    <property type="evidence" value="ECO:0007669"/>
    <property type="project" value="TreeGrafter"/>
</dbReference>
<accession>A0A437H0Q1</accession>
<dbReference type="NCBIfam" id="NF007113">
    <property type="entry name" value="PRK09562.1"/>
    <property type="match status" value="1"/>
</dbReference>
<organism evidence="2 3">
    <name type="scientific">Croceicoccus ponticola</name>
    <dbReference type="NCBI Taxonomy" id="2217664"/>
    <lineage>
        <taxon>Bacteria</taxon>
        <taxon>Pseudomonadati</taxon>
        <taxon>Pseudomonadota</taxon>
        <taxon>Alphaproteobacteria</taxon>
        <taxon>Sphingomonadales</taxon>
        <taxon>Erythrobacteraceae</taxon>
        <taxon>Croceicoccus</taxon>
    </lineage>
</organism>
<dbReference type="SUPFAM" id="SSF101386">
    <property type="entry name" value="all-alpha NTP pyrophosphatases"/>
    <property type="match status" value="2"/>
</dbReference>
<dbReference type="NCBIfam" id="TIGR00444">
    <property type="entry name" value="mazG"/>
    <property type="match status" value="1"/>
</dbReference>
<dbReference type="CDD" id="cd11528">
    <property type="entry name" value="NTP-PPase_MazG_Nterm"/>
    <property type="match status" value="1"/>
</dbReference>